<dbReference type="GO" id="GO:0003677">
    <property type="term" value="F:DNA binding"/>
    <property type="evidence" value="ECO:0007669"/>
    <property type="project" value="TreeGrafter"/>
</dbReference>
<gene>
    <name evidence="5" type="primary">LOC118761948</name>
</gene>
<dbReference type="GO" id="GO:0140658">
    <property type="term" value="F:ATP-dependent chromatin remodeler activity"/>
    <property type="evidence" value="ECO:0007669"/>
    <property type="project" value="TreeGrafter"/>
</dbReference>
<evidence type="ECO:0000256" key="1">
    <source>
        <dbReference type="ARBA" id="ARBA00004123"/>
    </source>
</evidence>
<dbReference type="GO" id="GO:0003682">
    <property type="term" value="F:chromatin binding"/>
    <property type="evidence" value="ECO:0007669"/>
    <property type="project" value="TreeGrafter"/>
</dbReference>
<dbReference type="KEGG" id="osn:118761948"/>
<dbReference type="PROSITE" id="PS51192">
    <property type="entry name" value="HELICASE_ATP_BIND_1"/>
    <property type="match status" value="1"/>
</dbReference>
<dbReference type="InterPro" id="IPR027417">
    <property type="entry name" value="P-loop_NTPase"/>
</dbReference>
<dbReference type="GO" id="GO:0016887">
    <property type="term" value="F:ATP hydrolysis activity"/>
    <property type="evidence" value="ECO:0007669"/>
    <property type="project" value="TreeGrafter"/>
</dbReference>
<evidence type="ECO:0000313" key="5">
    <source>
        <dbReference type="RefSeq" id="XP_036356036.1"/>
    </source>
</evidence>
<dbReference type="GO" id="GO:0005634">
    <property type="term" value="C:nucleus"/>
    <property type="evidence" value="ECO:0007669"/>
    <property type="project" value="UniProtKB-SubCell"/>
</dbReference>
<keyword evidence="4" id="KW-1185">Reference proteome</keyword>
<dbReference type="GO" id="GO:0000785">
    <property type="term" value="C:chromatin"/>
    <property type="evidence" value="ECO:0007669"/>
    <property type="project" value="TreeGrafter"/>
</dbReference>
<evidence type="ECO:0000313" key="4">
    <source>
        <dbReference type="Proteomes" id="UP000515154"/>
    </source>
</evidence>
<dbReference type="GO" id="GO:0005524">
    <property type="term" value="F:ATP binding"/>
    <property type="evidence" value="ECO:0007669"/>
    <property type="project" value="InterPro"/>
</dbReference>
<dbReference type="AlphaFoldDB" id="A0A7E6EK95"/>
<dbReference type="InterPro" id="IPR000330">
    <property type="entry name" value="SNF2_N"/>
</dbReference>
<sequence length="146" mass="17092">MGLGKTIQSIMFLSKLFTEEKVTGPFLLTVPLSTLINWEREFEIWAPQLYVVTYIGDKKSRAIISEYEFECVDSDKVRSRKKPHHRQRQRRVTKFHVLLTSYELICIDKKILSTYAWKVLIVDEAHRLKNSSSKVPILLILSSSEY</sequence>
<dbReference type="GO" id="GO:0042393">
    <property type="term" value="F:histone binding"/>
    <property type="evidence" value="ECO:0007669"/>
    <property type="project" value="TreeGrafter"/>
</dbReference>
<feature type="domain" description="Helicase ATP-binding" evidence="3">
    <location>
        <begin position="1"/>
        <end position="146"/>
    </location>
</feature>
<protein>
    <submittedName>
        <fullName evidence="5">Chromodomain-helicase-DNA-binding protein 4-like</fullName>
    </submittedName>
</protein>
<organism evidence="4 5">
    <name type="scientific">Octopus sinensis</name>
    <name type="common">East Asian common octopus</name>
    <dbReference type="NCBI Taxonomy" id="2607531"/>
    <lineage>
        <taxon>Eukaryota</taxon>
        <taxon>Metazoa</taxon>
        <taxon>Spiralia</taxon>
        <taxon>Lophotrochozoa</taxon>
        <taxon>Mollusca</taxon>
        <taxon>Cephalopoda</taxon>
        <taxon>Coleoidea</taxon>
        <taxon>Octopodiformes</taxon>
        <taxon>Octopoda</taxon>
        <taxon>Incirrata</taxon>
        <taxon>Octopodidae</taxon>
        <taxon>Octopus</taxon>
    </lineage>
</organism>
<proteinExistence type="predicted"/>
<dbReference type="SUPFAM" id="SSF52540">
    <property type="entry name" value="P-loop containing nucleoside triphosphate hydrolases"/>
    <property type="match status" value="1"/>
</dbReference>
<dbReference type="Gene3D" id="3.40.50.10810">
    <property type="entry name" value="Tandem AAA-ATPase domain"/>
    <property type="match status" value="1"/>
</dbReference>
<dbReference type="PANTHER" id="PTHR45623">
    <property type="entry name" value="CHROMODOMAIN-HELICASE-DNA-BINDING PROTEIN 3-RELATED-RELATED"/>
    <property type="match status" value="1"/>
</dbReference>
<dbReference type="RefSeq" id="XP_036356036.1">
    <property type="nucleotide sequence ID" value="XM_036500143.1"/>
</dbReference>
<evidence type="ECO:0000256" key="2">
    <source>
        <dbReference type="ARBA" id="ARBA00023242"/>
    </source>
</evidence>
<comment type="subcellular location">
    <subcellularLocation>
        <location evidence="1">Nucleus</location>
    </subcellularLocation>
</comment>
<dbReference type="Pfam" id="PF00176">
    <property type="entry name" value="SNF2-rel_dom"/>
    <property type="match status" value="1"/>
</dbReference>
<name>A0A7E6EK95_9MOLL</name>
<dbReference type="InterPro" id="IPR014001">
    <property type="entry name" value="Helicase_ATP-bd"/>
</dbReference>
<dbReference type="InterPro" id="IPR038718">
    <property type="entry name" value="SNF2-like_sf"/>
</dbReference>
<dbReference type="PANTHER" id="PTHR45623:SF17">
    <property type="entry name" value="CHROMODOMAIN-HELICASE-DNA-BINDING PROTEIN 3-RELATED"/>
    <property type="match status" value="1"/>
</dbReference>
<dbReference type="Proteomes" id="UP000515154">
    <property type="component" value="Unplaced"/>
</dbReference>
<keyword evidence="2" id="KW-0539">Nucleus</keyword>
<reference evidence="5" key="1">
    <citation type="submission" date="2025-08" db="UniProtKB">
        <authorList>
            <consortium name="RefSeq"/>
        </authorList>
    </citation>
    <scope>IDENTIFICATION</scope>
</reference>
<accession>A0A7E6EK95</accession>
<evidence type="ECO:0000259" key="3">
    <source>
        <dbReference type="PROSITE" id="PS51192"/>
    </source>
</evidence>